<reference evidence="1 2" key="1">
    <citation type="submission" date="2017-03" db="EMBL/GenBank/DDBJ databases">
        <title>Genome analysis of Rhizobial strains effectives or ineffectives for nitrogen fixation isolated from bean seeds.</title>
        <authorList>
            <person name="Peralta H."/>
            <person name="Aguilar-Vera A."/>
            <person name="Mora Y."/>
            <person name="Vargas-Lagunas C."/>
            <person name="Girard L."/>
            <person name="Mora J."/>
        </authorList>
    </citation>
    <scope>NUCLEOTIDE SEQUENCE [LARGE SCALE GENOMIC DNA]</scope>
    <source>
        <strain evidence="1 2">CCGM5</strain>
    </source>
</reference>
<accession>A0A3E1AYU2</accession>
<protein>
    <submittedName>
        <fullName evidence="1">Uncharacterized protein</fullName>
    </submittedName>
</protein>
<evidence type="ECO:0000313" key="2">
    <source>
        <dbReference type="Proteomes" id="UP000256748"/>
    </source>
</evidence>
<dbReference type="EMBL" id="NAOO01000045">
    <property type="protein sequence ID" value="RFB82319.1"/>
    <property type="molecule type" value="Genomic_DNA"/>
</dbReference>
<comment type="caution">
    <text evidence="1">The sequence shown here is derived from an EMBL/GenBank/DDBJ whole genome shotgun (WGS) entry which is preliminary data.</text>
</comment>
<evidence type="ECO:0000313" key="1">
    <source>
        <dbReference type="EMBL" id="RFB82319.1"/>
    </source>
</evidence>
<gene>
    <name evidence="1" type="ORF">B5K10_31985</name>
</gene>
<dbReference type="Proteomes" id="UP000256748">
    <property type="component" value="Unassembled WGS sequence"/>
</dbReference>
<dbReference type="AlphaFoldDB" id="A0A3E1AYU2"/>
<name>A0A3E1AYU2_RHILT</name>
<proteinExistence type="predicted"/>
<organism evidence="1 2">
    <name type="scientific">Rhizobium leguminosarum bv. trifolii</name>
    <dbReference type="NCBI Taxonomy" id="386"/>
    <lineage>
        <taxon>Bacteria</taxon>
        <taxon>Pseudomonadati</taxon>
        <taxon>Pseudomonadota</taxon>
        <taxon>Alphaproteobacteria</taxon>
        <taxon>Hyphomicrobiales</taxon>
        <taxon>Rhizobiaceae</taxon>
        <taxon>Rhizobium/Agrobacterium group</taxon>
        <taxon>Rhizobium</taxon>
    </lineage>
</organism>
<sequence length="75" mass="8015">MAPSSDPSGHLLPAGEKSEIAASSLVPLEGMPLSRRVRVCSFGAPRSPLLPSGEKVPVGRMRGATRYDFHDLQRS</sequence>